<dbReference type="OrthoDB" id="5229222at2759"/>
<accession>A0A423X3G2</accession>
<evidence type="ECO:0000313" key="3">
    <source>
        <dbReference type="Proteomes" id="UP000283895"/>
    </source>
</evidence>
<feature type="chain" id="PRO_5019236715" evidence="1">
    <location>
        <begin position="23"/>
        <end position="148"/>
    </location>
</feature>
<evidence type="ECO:0000256" key="1">
    <source>
        <dbReference type="SAM" id="SignalP"/>
    </source>
</evidence>
<organism evidence="2 3">
    <name type="scientific">Cytospora schulzeri</name>
    <dbReference type="NCBI Taxonomy" id="448051"/>
    <lineage>
        <taxon>Eukaryota</taxon>
        <taxon>Fungi</taxon>
        <taxon>Dikarya</taxon>
        <taxon>Ascomycota</taxon>
        <taxon>Pezizomycotina</taxon>
        <taxon>Sordariomycetes</taxon>
        <taxon>Sordariomycetidae</taxon>
        <taxon>Diaporthales</taxon>
        <taxon>Cytosporaceae</taxon>
        <taxon>Cytospora</taxon>
    </lineage>
</organism>
<dbReference type="AlphaFoldDB" id="A0A423X3G2"/>
<dbReference type="EMBL" id="LKEA01000003">
    <property type="protein sequence ID" value="ROW10444.1"/>
    <property type="molecule type" value="Genomic_DNA"/>
</dbReference>
<name>A0A423X3G2_9PEZI</name>
<keyword evidence="1" id="KW-0732">Signal</keyword>
<reference evidence="2 3" key="1">
    <citation type="submission" date="2015-09" db="EMBL/GenBank/DDBJ databases">
        <title>Host preference determinants of Valsa canker pathogens revealed by comparative genomics.</title>
        <authorList>
            <person name="Yin Z."/>
            <person name="Huang L."/>
        </authorList>
    </citation>
    <scope>NUCLEOTIDE SEQUENCE [LARGE SCALE GENOMIC DNA]</scope>
    <source>
        <strain evidence="2 3">03-1</strain>
    </source>
</reference>
<gene>
    <name evidence="2" type="ORF">VMCG_01599</name>
</gene>
<proteinExistence type="predicted"/>
<evidence type="ECO:0000313" key="2">
    <source>
        <dbReference type="EMBL" id="ROW10444.1"/>
    </source>
</evidence>
<dbReference type="Proteomes" id="UP000283895">
    <property type="component" value="Unassembled WGS sequence"/>
</dbReference>
<feature type="signal peptide" evidence="1">
    <location>
        <begin position="1"/>
        <end position="22"/>
    </location>
</feature>
<keyword evidence="3" id="KW-1185">Reference proteome</keyword>
<protein>
    <submittedName>
        <fullName evidence="2">Uncharacterized protein</fullName>
    </submittedName>
</protein>
<sequence>MKLTTTILSVLAAVATTTTVAGNANDANTTTTTSIIQALPLNYTLSPNAVELLQANDLWAPDLAAFAAGVPNVDGVNITAEVEKFRESGLDANEIVSVSIDNTAAVGGGFVSAAAAAAATAEYKDCQQCDGCQSDCLILILFLPFYGA</sequence>
<comment type="caution">
    <text evidence="2">The sequence shown here is derived from an EMBL/GenBank/DDBJ whole genome shotgun (WGS) entry which is preliminary data.</text>
</comment>